<protein>
    <submittedName>
        <fullName evidence="1">HAD family phosphatase</fullName>
    </submittedName>
</protein>
<dbReference type="SFLD" id="SFLDG01140">
    <property type="entry name" value="C2.B:_Phosphomannomutase_and_P"/>
    <property type="match status" value="1"/>
</dbReference>
<dbReference type="InterPro" id="IPR023214">
    <property type="entry name" value="HAD_sf"/>
</dbReference>
<dbReference type="Gene3D" id="3.30.1240.10">
    <property type="match status" value="1"/>
</dbReference>
<evidence type="ECO:0000313" key="1">
    <source>
        <dbReference type="EMBL" id="NMO98192.1"/>
    </source>
</evidence>
<dbReference type="Pfam" id="PF08282">
    <property type="entry name" value="Hydrolase_3"/>
    <property type="match status" value="1"/>
</dbReference>
<dbReference type="Proteomes" id="UP000565468">
    <property type="component" value="Unassembled WGS sequence"/>
</dbReference>
<dbReference type="PANTHER" id="PTHR10000:SF8">
    <property type="entry name" value="HAD SUPERFAMILY HYDROLASE-LIKE, TYPE 3"/>
    <property type="match status" value="1"/>
</dbReference>
<reference evidence="1 2" key="1">
    <citation type="submission" date="2020-04" db="EMBL/GenBank/DDBJ databases">
        <title>Paenibacillus algicola sp. nov., a novel marine bacterium producing alginate lyase.</title>
        <authorList>
            <person name="Huang H."/>
        </authorList>
    </citation>
    <scope>NUCLEOTIDE SEQUENCE [LARGE SCALE GENOMIC DNA]</scope>
    <source>
        <strain evidence="1 2">L7-75</strain>
    </source>
</reference>
<proteinExistence type="predicted"/>
<accession>A0A848MDR6</accession>
<dbReference type="GO" id="GO:0000287">
    <property type="term" value="F:magnesium ion binding"/>
    <property type="evidence" value="ECO:0007669"/>
    <property type="project" value="TreeGrafter"/>
</dbReference>
<organism evidence="1 2">
    <name type="scientific">Paenibacillus lemnae</name>
    <dbReference type="NCBI Taxonomy" id="1330551"/>
    <lineage>
        <taxon>Bacteria</taxon>
        <taxon>Bacillati</taxon>
        <taxon>Bacillota</taxon>
        <taxon>Bacilli</taxon>
        <taxon>Bacillales</taxon>
        <taxon>Paenibacillaceae</taxon>
        <taxon>Paenibacillus</taxon>
    </lineage>
</organism>
<dbReference type="Gene3D" id="3.40.50.1000">
    <property type="entry name" value="HAD superfamily/HAD-like"/>
    <property type="match status" value="1"/>
</dbReference>
<dbReference type="PANTHER" id="PTHR10000">
    <property type="entry name" value="PHOSPHOSERINE PHOSPHATASE"/>
    <property type="match status" value="1"/>
</dbReference>
<dbReference type="NCBIfam" id="TIGR00099">
    <property type="entry name" value="Cof-subfamily"/>
    <property type="match status" value="1"/>
</dbReference>
<comment type="caution">
    <text evidence="1">The sequence shown here is derived from an EMBL/GenBank/DDBJ whole genome shotgun (WGS) entry which is preliminary data.</text>
</comment>
<dbReference type="InterPro" id="IPR000150">
    <property type="entry name" value="Cof"/>
</dbReference>
<dbReference type="SUPFAM" id="SSF56784">
    <property type="entry name" value="HAD-like"/>
    <property type="match status" value="1"/>
</dbReference>
<dbReference type="NCBIfam" id="TIGR01484">
    <property type="entry name" value="HAD-SF-IIB"/>
    <property type="match status" value="1"/>
</dbReference>
<dbReference type="RefSeq" id="WP_169506963.1">
    <property type="nucleotide sequence ID" value="NZ_JABBPN010000032.1"/>
</dbReference>
<dbReference type="GO" id="GO:0005829">
    <property type="term" value="C:cytosol"/>
    <property type="evidence" value="ECO:0007669"/>
    <property type="project" value="TreeGrafter"/>
</dbReference>
<keyword evidence="2" id="KW-1185">Reference proteome</keyword>
<evidence type="ECO:0000313" key="2">
    <source>
        <dbReference type="Proteomes" id="UP000565468"/>
    </source>
</evidence>
<dbReference type="EMBL" id="JABBPN010000032">
    <property type="protein sequence ID" value="NMO98192.1"/>
    <property type="molecule type" value="Genomic_DNA"/>
</dbReference>
<dbReference type="CDD" id="cd07516">
    <property type="entry name" value="HAD_Pase"/>
    <property type="match status" value="1"/>
</dbReference>
<dbReference type="AlphaFoldDB" id="A0A848MDR6"/>
<dbReference type="InterPro" id="IPR006379">
    <property type="entry name" value="HAD-SF_hydro_IIB"/>
</dbReference>
<gene>
    <name evidence="1" type="ORF">HII30_20795</name>
</gene>
<dbReference type="SFLD" id="SFLDS00003">
    <property type="entry name" value="Haloacid_Dehalogenase"/>
    <property type="match status" value="1"/>
</dbReference>
<dbReference type="GO" id="GO:0016791">
    <property type="term" value="F:phosphatase activity"/>
    <property type="evidence" value="ECO:0007669"/>
    <property type="project" value="TreeGrafter"/>
</dbReference>
<name>A0A848MDR6_PAELE</name>
<sequence length="266" mass="29659">MKYSVIVLDLDGTVLDSEKKISERNHNAVVKCHQQGMKIIFATARPPRSVNLFLPEDLRSIGSFIYYNGALITCPLTGINHHEPINPTLTAELLDYCISSNPDLDISLEVNDMWMSLKEYEYSSITKVTELPVVKTLDELMSQEATKILFFGKIDIEPVKERYSNKLNIVITDNGELVQISSDKASKEKAVTLLCNSLGIPLEKVIVFGDDHNDSGLFRICGWSVAMGNAVPQLKEISDEITDTNDSDGVAKVLERILEISQLKII</sequence>
<dbReference type="InterPro" id="IPR036412">
    <property type="entry name" value="HAD-like_sf"/>
</dbReference>